<accession>A0A2N5SHA7</accession>
<organism evidence="2 3">
    <name type="scientific">Puccinia coronata f. sp. avenae</name>
    <dbReference type="NCBI Taxonomy" id="200324"/>
    <lineage>
        <taxon>Eukaryota</taxon>
        <taxon>Fungi</taxon>
        <taxon>Dikarya</taxon>
        <taxon>Basidiomycota</taxon>
        <taxon>Pucciniomycotina</taxon>
        <taxon>Pucciniomycetes</taxon>
        <taxon>Pucciniales</taxon>
        <taxon>Pucciniaceae</taxon>
        <taxon>Puccinia</taxon>
    </lineage>
</organism>
<reference evidence="2 3" key="1">
    <citation type="submission" date="2017-11" db="EMBL/GenBank/DDBJ databases">
        <title>De novo assembly and phasing of dikaryotic genomes from two isolates of Puccinia coronata f. sp. avenae, the causal agent of oat crown rust.</title>
        <authorList>
            <person name="Miller M.E."/>
            <person name="Zhang Y."/>
            <person name="Omidvar V."/>
            <person name="Sperschneider J."/>
            <person name="Schwessinger B."/>
            <person name="Raley C."/>
            <person name="Palmer J.M."/>
            <person name="Garnica D."/>
            <person name="Upadhyaya N."/>
            <person name="Rathjen J."/>
            <person name="Taylor J.M."/>
            <person name="Park R.F."/>
            <person name="Dodds P.N."/>
            <person name="Hirsch C.D."/>
            <person name="Kianian S.F."/>
            <person name="Figueroa M."/>
        </authorList>
    </citation>
    <scope>NUCLEOTIDE SEQUENCE [LARGE SCALE GENOMIC DNA]</scope>
    <source>
        <strain evidence="2">12SD80</strain>
    </source>
</reference>
<dbReference type="Proteomes" id="UP000235392">
    <property type="component" value="Unassembled WGS sequence"/>
</dbReference>
<gene>
    <name evidence="2" type="ORF">PCASD_17155</name>
</gene>
<dbReference type="PROSITE" id="PS51257">
    <property type="entry name" value="PROKAR_LIPOPROTEIN"/>
    <property type="match status" value="1"/>
</dbReference>
<evidence type="ECO:0000256" key="1">
    <source>
        <dbReference type="SAM" id="Phobius"/>
    </source>
</evidence>
<keyword evidence="1" id="KW-0472">Membrane</keyword>
<keyword evidence="1" id="KW-1133">Transmembrane helix</keyword>
<evidence type="ECO:0000313" key="2">
    <source>
        <dbReference type="EMBL" id="PLW12599.1"/>
    </source>
</evidence>
<comment type="caution">
    <text evidence="2">The sequence shown here is derived from an EMBL/GenBank/DDBJ whole genome shotgun (WGS) entry which is preliminary data.</text>
</comment>
<protein>
    <submittedName>
        <fullName evidence="2">Uncharacterized protein</fullName>
    </submittedName>
</protein>
<dbReference type="AlphaFoldDB" id="A0A2N5SHA7"/>
<feature type="transmembrane region" description="Helical" evidence="1">
    <location>
        <begin position="12"/>
        <end position="34"/>
    </location>
</feature>
<sequence>MSSPYRAGQTSIFSTFTQTVILTSSCIAVARILALQNYYHAPLDLMFHRQYTTSCRCGRSKRIRASTPTCV</sequence>
<evidence type="ECO:0000313" key="3">
    <source>
        <dbReference type="Proteomes" id="UP000235392"/>
    </source>
</evidence>
<name>A0A2N5SHA7_9BASI</name>
<keyword evidence="1" id="KW-0812">Transmembrane</keyword>
<proteinExistence type="predicted"/>
<dbReference type="EMBL" id="PGCI01000879">
    <property type="protein sequence ID" value="PLW12599.1"/>
    <property type="molecule type" value="Genomic_DNA"/>
</dbReference>